<dbReference type="Proteomes" id="UP000178272">
    <property type="component" value="Unassembled WGS sequence"/>
</dbReference>
<sequence>MTSPEANQNAYFQEPEMPDAKVFVVSPLRDLSILKPDINELVQEASCCGSMFQATVGPVGFALGSYDQLRFVCERCACVVCSCGRSMFPSEGAHEYVTQAGREIRDFIDGVTPDDWMYQHIGMGDVAKVKQFKGRIDERMSKRNKQKRDQNPEQ</sequence>
<dbReference type="AlphaFoldDB" id="A0A1G1VAZ2"/>
<reference evidence="1 2" key="1">
    <citation type="journal article" date="2016" name="Nat. Commun.">
        <title>Thousands of microbial genomes shed light on interconnected biogeochemical processes in an aquifer system.</title>
        <authorList>
            <person name="Anantharaman K."/>
            <person name="Brown C.T."/>
            <person name="Hug L.A."/>
            <person name="Sharon I."/>
            <person name="Castelle C.J."/>
            <person name="Probst A.J."/>
            <person name="Thomas B.C."/>
            <person name="Singh A."/>
            <person name="Wilkins M.J."/>
            <person name="Karaoz U."/>
            <person name="Brodie E.L."/>
            <person name="Williams K.H."/>
            <person name="Hubbard S.S."/>
            <person name="Banfield J.F."/>
        </authorList>
    </citation>
    <scope>NUCLEOTIDE SEQUENCE [LARGE SCALE GENOMIC DNA]</scope>
</reference>
<organism evidence="1 2">
    <name type="scientific">Candidatus Blackburnbacteria bacterium RIFCSPHIGHO2_12_FULL_41_13b</name>
    <dbReference type="NCBI Taxonomy" id="1797517"/>
    <lineage>
        <taxon>Bacteria</taxon>
        <taxon>Candidatus Blackburniibacteriota</taxon>
    </lineage>
</organism>
<accession>A0A1G1VAZ2</accession>
<gene>
    <name evidence="1" type="ORF">A3F61_02465</name>
</gene>
<name>A0A1G1VAZ2_9BACT</name>
<proteinExistence type="predicted"/>
<protein>
    <submittedName>
        <fullName evidence="1">Uncharacterized protein</fullName>
    </submittedName>
</protein>
<comment type="caution">
    <text evidence="1">The sequence shown here is derived from an EMBL/GenBank/DDBJ whole genome shotgun (WGS) entry which is preliminary data.</text>
</comment>
<evidence type="ECO:0000313" key="1">
    <source>
        <dbReference type="EMBL" id="OGY12441.1"/>
    </source>
</evidence>
<evidence type="ECO:0000313" key="2">
    <source>
        <dbReference type="Proteomes" id="UP000178272"/>
    </source>
</evidence>
<dbReference type="EMBL" id="MHCA01000011">
    <property type="protein sequence ID" value="OGY12441.1"/>
    <property type="molecule type" value="Genomic_DNA"/>
</dbReference>